<reference evidence="2 3" key="1">
    <citation type="submission" date="2024-10" db="EMBL/GenBank/DDBJ databases">
        <title>The Natural Products Discovery Center: Release of the First 8490 Sequenced Strains for Exploring Actinobacteria Biosynthetic Diversity.</title>
        <authorList>
            <person name="Kalkreuter E."/>
            <person name="Kautsar S.A."/>
            <person name="Yang D."/>
            <person name="Bader C.D."/>
            <person name="Teijaro C.N."/>
            <person name="Fluegel L."/>
            <person name="Davis C.M."/>
            <person name="Simpson J.R."/>
            <person name="Lauterbach L."/>
            <person name="Steele A.D."/>
            <person name="Gui C."/>
            <person name="Meng S."/>
            <person name="Li G."/>
            <person name="Viehrig K."/>
            <person name="Ye F."/>
            <person name="Su P."/>
            <person name="Kiefer A.F."/>
            <person name="Nichols A."/>
            <person name="Cepeda A.J."/>
            <person name="Yan W."/>
            <person name="Fan B."/>
            <person name="Jiang Y."/>
            <person name="Adhikari A."/>
            <person name="Zheng C.-J."/>
            <person name="Schuster L."/>
            <person name="Cowan T.M."/>
            <person name="Smanski M.J."/>
            <person name="Chevrette M.G."/>
            <person name="De Carvalho L.P.S."/>
            <person name="Shen B."/>
        </authorList>
    </citation>
    <scope>NUCLEOTIDE SEQUENCE [LARGE SCALE GENOMIC DNA]</scope>
    <source>
        <strain evidence="2 3">NPDC050545</strain>
    </source>
</reference>
<keyword evidence="1" id="KW-0472">Membrane</keyword>
<feature type="transmembrane region" description="Helical" evidence="1">
    <location>
        <begin position="54"/>
        <end position="73"/>
    </location>
</feature>
<dbReference type="Proteomes" id="UP001612741">
    <property type="component" value="Unassembled WGS sequence"/>
</dbReference>
<sequence>MPYSARTKADLQSFHCRDASGKGNAAVWAAVCDCDIGHEGEQVNKRTKGRIAKGAMGVACTALIVATVIQPHIQMYLTIWLFTLVSSVNAVAHWMVGPDHGALGQARMRLAMLRLEEAYKEEHETASRKKRLETVA</sequence>
<proteinExistence type="predicted"/>
<protein>
    <submittedName>
        <fullName evidence="2">Uncharacterized protein</fullName>
    </submittedName>
</protein>
<dbReference type="EMBL" id="JBITGY010000002">
    <property type="protein sequence ID" value="MFI6496817.1"/>
    <property type="molecule type" value="Genomic_DNA"/>
</dbReference>
<dbReference type="RefSeq" id="WP_397079233.1">
    <property type="nucleotide sequence ID" value="NZ_JBITGY010000002.1"/>
</dbReference>
<evidence type="ECO:0000313" key="2">
    <source>
        <dbReference type="EMBL" id="MFI6496817.1"/>
    </source>
</evidence>
<organism evidence="2 3">
    <name type="scientific">Nonomuraea typhae</name>
    <dbReference type="NCBI Taxonomy" id="2603600"/>
    <lineage>
        <taxon>Bacteria</taxon>
        <taxon>Bacillati</taxon>
        <taxon>Actinomycetota</taxon>
        <taxon>Actinomycetes</taxon>
        <taxon>Streptosporangiales</taxon>
        <taxon>Streptosporangiaceae</taxon>
        <taxon>Nonomuraea</taxon>
    </lineage>
</organism>
<accession>A0ABW7YM60</accession>
<evidence type="ECO:0000313" key="3">
    <source>
        <dbReference type="Proteomes" id="UP001612741"/>
    </source>
</evidence>
<evidence type="ECO:0000256" key="1">
    <source>
        <dbReference type="SAM" id="Phobius"/>
    </source>
</evidence>
<feature type="transmembrane region" description="Helical" evidence="1">
    <location>
        <begin position="79"/>
        <end position="97"/>
    </location>
</feature>
<keyword evidence="1" id="KW-0812">Transmembrane</keyword>
<name>A0ABW7YM60_9ACTN</name>
<keyword evidence="3" id="KW-1185">Reference proteome</keyword>
<keyword evidence="1" id="KW-1133">Transmembrane helix</keyword>
<gene>
    <name evidence="2" type="ORF">ACIBG2_05520</name>
</gene>
<comment type="caution">
    <text evidence="2">The sequence shown here is derived from an EMBL/GenBank/DDBJ whole genome shotgun (WGS) entry which is preliminary data.</text>
</comment>